<organism evidence="10 11">
    <name type="scientific">Hymenobacter metallicola</name>
    <dbReference type="NCBI Taxonomy" id="2563114"/>
    <lineage>
        <taxon>Bacteria</taxon>
        <taxon>Pseudomonadati</taxon>
        <taxon>Bacteroidota</taxon>
        <taxon>Cytophagia</taxon>
        <taxon>Cytophagales</taxon>
        <taxon>Hymenobacteraceae</taxon>
        <taxon>Hymenobacter</taxon>
    </lineage>
</organism>
<evidence type="ECO:0000256" key="1">
    <source>
        <dbReference type="ARBA" id="ARBA00004571"/>
    </source>
</evidence>
<reference evidence="10 11" key="1">
    <citation type="submission" date="2019-04" db="EMBL/GenBank/DDBJ databases">
        <authorList>
            <person name="Feng G."/>
            <person name="Zhang J."/>
            <person name="Zhu H."/>
        </authorList>
    </citation>
    <scope>NUCLEOTIDE SEQUENCE [LARGE SCALE GENOMIC DNA]</scope>
    <source>
        <strain evidence="10 11">9PBR-1</strain>
    </source>
</reference>
<feature type="chain" id="PRO_5021397052" evidence="8">
    <location>
        <begin position="23"/>
        <end position="752"/>
    </location>
</feature>
<dbReference type="Pfam" id="PF07715">
    <property type="entry name" value="Plug"/>
    <property type="match status" value="1"/>
</dbReference>
<dbReference type="PANTHER" id="PTHR30069:SF29">
    <property type="entry name" value="HEMOGLOBIN AND HEMOGLOBIN-HAPTOGLOBIN-BINDING PROTEIN 1-RELATED"/>
    <property type="match status" value="1"/>
</dbReference>
<evidence type="ECO:0000313" key="11">
    <source>
        <dbReference type="Proteomes" id="UP000298471"/>
    </source>
</evidence>
<proteinExistence type="predicted"/>
<evidence type="ECO:0000256" key="2">
    <source>
        <dbReference type="ARBA" id="ARBA00022448"/>
    </source>
</evidence>
<dbReference type="Pfam" id="PF13715">
    <property type="entry name" value="CarbopepD_reg_2"/>
    <property type="match status" value="1"/>
</dbReference>
<dbReference type="RefSeq" id="WP_135391319.1">
    <property type="nucleotide sequence ID" value="NZ_SRMB01000001.1"/>
</dbReference>
<evidence type="ECO:0000256" key="3">
    <source>
        <dbReference type="ARBA" id="ARBA00022452"/>
    </source>
</evidence>
<keyword evidence="3" id="KW-1134">Transmembrane beta strand</keyword>
<dbReference type="EMBL" id="SRMB01000001">
    <property type="protein sequence ID" value="TGE27946.1"/>
    <property type="molecule type" value="Genomic_DNA"/>
</dbReference>
<gene>
    <name evidence="10" type="ORF">E5K02_00335</name>
</gene>
<dbReference type="InterPro" id="IPR036942">
    <property type="entry name" value="Beta-barrel_TonB_sf"/>
</dbReference>
<feature type="signal peptide" evidence="8">
    <location>
        <begin position="1"/>
        <end position="22"/>
    </location>
</feature>
<comment type="subcellular location">
    <subcellularLocation>
        <location evidence="1">Cell outer membrane</location>
        <topology evidence="1">Multi-pass membrane protein</topology>
    </subcellularLocation>
</comment>
<keyword evidence="4" id="KW-0812">Transmembrane</keyword>
<keyword evidence="11" id="KW-1185">Reference proteome</keyword>
<dbReference type="Gene3D" id="2.40.170.20">
    <property type="entry name" value="TonB-dependent receptor, beta-barrel domain"/>
    <property type="match status" value="1"/>
</dbReference>
<dbReference type="SUPFAM" id="SSF56935">
    <property type="entry name" value="Porins"/>
    <property type="match status" value="1"/>
</dbReference>
<dbReference type="GO" id="GO:0044718">
    <property type="term" value="P:siderophore transmembrane transport"/>
    <property type="evidence" value="ECO:0007669"/>
    <property type="project" value="TreeGrafter"/>
</dbReference>
<dbReference type="InterPro" id="IPR039426">
    <property type="entry name" value="TonB-dep_rcpt-like"/>
</dbReference>
<keyword evidence="7" id="KW-0998">Cell outer membrane</keyword>
<dbReference type="SUPFAM" id="SSF49464">
    <property type="entry name" value="Carboxypeptidase regulatory domain-like"/>
    <property type="match status" value="1"/>
</dbReference>
<evidence type="ECO:0000313" key="10">
    <source>
        <dbReference type="EMBL" id="TGE27946.1"/>
    </source>
</evidence>
<dbReference type="GO" id="GO:0009279">
    <property type="term" value="C:cell outer membrane"/>
    <property type="evidence" value="ECO:0007669"/>
    <property type="project" value="UniProtKB-SubCell"/>
</dbReference>
<keyword evidence="10" id="KW-0675">Receptor</keyword>
<dbReference type="InterPro" id="IPR037066">
    <property type="entry name" value="Plug_dom_sf"/>
</dbReference>
<evidence type="ECO:0000256" key="5">
    <source>
        <dbReference type="ARBA" id="ARBA00022729"/>
    </source>
</evidence>
<comment type="caution">
    <text evidence="10">The sequence shown here is derived from an EMBL/GenBank/DDBJ whole genome shotgun (WGS) entry which is preliminary data.</text>
</comment>
<dbReference type="InterPro" id="IPR012910">
    <property type="entry name" value="Plug_dom"/>
</dbReference>
<evidence type="ECO:0000256" key="7">
    <source>
        <dbReference type="ARBA" id="ARBA00023237"/>
    </source>
</evidence>
<dbReference type="OrthoDB" id="1075473at2"/>
<keyword evidence="2" id="KW-0813">Transport</keyword>
<name>A0A4Z0QES8_9BACT</name>
<protein>
    <submittedName>
        <fullName evidence="10">TonB-dependent receptor</fullName>
    </submittedName>
</protein>
<feature type="domain" description="TonB-dependent receptor plug" evidence="9">
    <location>
        <begin position="132"/>
        <end position="222"/>
    </location>
</feature>
<keyword evidence="5 8" id="KW-0732">Signal</keyword>
<accession>A0A4Z0QES8</accession>
<evidence type="ECO:0000256" key="6">
    <source>
        <dbReference type="ARBA" id="ARBA00023136"/>
    </source>
</evidence>
<evidence type="ECO:0000256" key="4">
    <source>
        <dbReference type="ARBA" id="ARBA00022692"/>
    </source>
</evidence>
<dbReference type="AlphaFoldDB" id="A0A4Z0QES8"/>
<sequence>MKRLLPLLLLLLLLTTAFAALAQTTPTTLSGTVRDANGHALPGVNVFLKTTFDGASTDTLGRFKFSTRQTGTLPLVVTLLGYQAQEQPVVLNGAAQRFALTLKAVRNQLGDVVITSGTFEASDTKRNTTFSARDVVTTAGASADVAGALNTMPGTTRNGEEGKLFVRGGGAGETRQYLDGVPLQSPYNAAVSGMPARGRFSPMLFKGMAFSTGGYSAEYGQALSAVVALTSEDLAPETQTGISLLSLGSLSLSHQHRYERASVAVTADYLNMRPYFGLVPQRMLTAYESVGGSVALRQKTGEMGMLKVYGAYTQQRIGARQPNAEWTGGQPVRLNSNNTYVNTTFRSALTRGWSVQTGVAATRDYQASGITTRQANSTDTQEQSMGELEQSVVGRLVLTNDSASAYWNLKLGLEGLVQRNELRFVAEPYRTIFGLNEQRVAGFAESDIAFSNKLVGRVGGRGEYSAVLGRWNAAPRLALAYQLNEKTQLSGAWGYFFQNPGNDLLLRAADPAALRFERAQHLQLTYLRSYASRTLRLEAYSKTYAQLVRYDLQGGVYDPQQWMPADPASYRSTGTGYARGVDMLWRDRKTVKNADYWVSYGFIDTRRQQRFDPELAVPTFAARHNLNVVGKYWVGKIHTQFGATYTYNSPRVYYNPNRPDSYHQDRLPSFQDFSLNASYLTKLWHNFTIVHVSCTNVLGRQNVFGYRYSATKDASGQYASTAVLPSAPRMVFVALLISINKKNPADTNTAPE</sequence>
<dbReference type="Gene3D" id="2.170.130.10">
    <property type="entry name" value="TonB-dependent receptor, plug domain"/>
    <property type="match status" value="1"/>
</dbReference>
<dbReference type="PANTHER" id="PTHR30069">
    <property type="entry name" value="TONB-DEPENDENT OUTER MEMBRANE RECEPTOR"/>
    <property type="match status" value="1"/>
</dbReference>
<dbReference type="InterPro" id="IPR008969">
    <property type="entry name" value="CarboxyPept-like_regulatory"/>
</dbReference>
<keyword evidence="6" id="KW-0472">Membrane</keyword>
<dbReference type="Gene3D" id="2.60.40.1120">
    <property type="entry name" value="Carboxypeptidase-like, regulatory domain"/>
    <property type="match status" value="1"/>
</dbReference>
<evidence type="ECO:0000259" key="9">
    <source>
        <dbReference type="Pfam" id="PF07715"/>
    </source>
</evidence>
<dbReference type="GO" id="GO:0015344">
    <property type="term" value="F:siderophore uptake transmembrane transporter activity"/>
    <property type="evidence" value="ECO:0007669"/>
    <property type="project" value="TreeGrafter"/>
</dbReference>
<dbReference type="Proteomes" id="UP000298471">
    <property type="component" value="Unassembled WGS sequence"/>
</dbReference>
<evidence type="ECO:0000256" key="8">
    <source>
        <dbReference type="SAM" id="SignalP"/>
    </source>
</evidence>